<feature type="non-terminal residue" evidence="1">
    <location>
        <position position="1"/>
    </location>
</feature>
<comment type="caution">
    <text evidence="1">The sequence shown here is derived from an EMBL/GenBank/DDBJ whole genome shotgun (WGS) entry which is preliminary data.</text>
</comment>
<protein>
    <submittedName>
        <fullName evidence="1">Uncharacterized protein</fullName>
    </submittedName>
</protein>
<proteinExistence type="predicted"/>
<reference evidence="1" key="1">
    <citation type="journal article" date="2015" name="Nature">
        <title>Complex archaea that bridge the gap between prokaryotes and eukaryotes.</title>
        <authorList>
            <person name="Spang A."/>
            <person name="Saw J.H."/>
            <person name="Jorgensen S.L."/>
            <person name="Zaremba-Niedzwiedzka K."/>
            <person name="Martijn J."/>
            <person name="Lind A.E."/>
            <person name="van Eijk R."/>
            <person name="Schleper C."/>
            <person name="Guy L."/>
            <person name="Ettema T.J."/>
        </authorList>
    </citation>
    <scope>NUCLEOTIDE SEQUENCE</scope>
</reference>
<accession>A0A0F9G116</accession>
<name>A0A0F9G116_9ZZZZ</name>
<evidence type="ECO:0000313" key="1">
    <source>
        <dbReference type="EMBL" id="KKL92323.1"/>
    </source>
</evidence>
<dbReference type="EMBL" id="LAZR01019498">
    <property type="protein sequence ID" value="KKL92323.1"/>
    <property type="molecule type" value="Genomic_DNA"/>
</dbReference>
<gene>
    <name evidence="1" type="ORF">LCGC14_1885890</name>
</gene>
<organism evidence="1">
    <name type="scientific">marine sediment metagenome</name>
    <dbReference type="NCBI Taxonomy" id="412755"/>
    <lineage>
        <taxon>unclassified sequences</taxon>
        <taxon>metagenomes</taxon>
        <taxon>ecological metagenomes</taxon>
    </lineage>
</organism>
<dbReference type="AlphaFoldDB" id="A0A0F9G116"/>
<sequence>VQPDGKKDELIVPTFSLAEAGTILWTQIKRAIQKRSWTGLYAAHCSVIQVRGLKDEVGIVTCTYPMRPLVNPNPRRTDWADKMEILTLGPWGYTAGGQ</sequence>